<keyword evidence="5 8" id="KW-0808">Transferase</keyword>
<feature type="domain" description="Aminotransferase class I/classII large" evidence="7">
    <location>
        <begin position="65"/>
        <end position="398"/>
    </location>
</feature>
<evidence type="ECO:0000256" key="5">
    <source>
        <dbReference type="ARBA" id="ARBA00022679"/>
    </source>
</evidence>
<dbReference type="FunFam" id="3.40.640.10:FF:000053">
    <property type="entry name" value="Aminotransferase, class I"/>
    <property type="match status" value="1"/>
</dbReference>
<dbReference type="InterPro" id="IPR015424">
    <property type="entry name" value="PyrdxlP-dep_Trfase"/>
</dbReference>
<dbReference type="InterPro" id="IPR004839">
    <property type="entry name" value="Aminotransferase_I/II_large"/>
</dbReference>
<keyword evidence="4 8" id="KW-0032">Aminotransferase</keyword>
<reference evidence="8 9" key="1">
    <citation type="journal article" date="2019" name="J. Ind. Microbiol. Biotechnol.">
        <title>The complete genomic sequence of Streptomyces spectabilis NRRL-2792 and identification of secondary metabolite biosynthetic gene clusters.</title>
        <authorList>
            <person name="Sinha A."/>
            <person name="Phillips-Salemka S."/>
            <person name="Niraula T.A."/>
            <person name="Short K.A."/>
            <person name="Niraula N.P."/>
        </authorList>
    </citation>
    <scope>NUCLEOTIDE SEQUENCE [LARGE SCALE GENOMIC DNA]</scope>
    <source>
        <strain evidence="8 9">NRRL 2792</strain>
    </source>
</reference>
<dbReference type="Gene3D" id="3.40.640.10">
    <property type="entry name" value="Type I PLP-dependent aspartate aminotransferase-like (Major domain)"/>
    <property type="match status" value="1"/>
</dbReference>
<dbReference type="Gene3D" id="3.90.1150.10">
    <property type="entry name" value="Aspartate Aminotransferase, domain 1"/>
    <property type="match status" value="1"/>
</dbReference>
<dbReference type="InterPro" id="IPR015421">
    <property type="entry name" value="PyrdxlP-dep_Trfase_major"/>
</dbReference>
<comment type="subunit">
    <text evidence="3">Homodimer.</text>
</comment>
<dbReference type="GO" id="GO:1901605">
    <property type="term" value="P:alpha-amino acid metabolic process"/>
    <property type="evidence" value="ECO:0007669"/>
    <property type="project" value="TreeGrafter"/>
</dbReference>
<dbReference type="GO" id="GO:0008483">
    <property type="term" value="F:transaminase activity"/>
    <property type="evidence" value="ECO:0007669"/>
    <property type="project" value="UniProtKB-KW"/>
</dbReference>
<evidence type="ECO:0000313" key="9">
    <source>
        <dbReference type="Proteomes" id="UP000316806"/>
    </source>
</evidence>
<evidence type="ECO:0000313" key="8">
    <source>
        <dbReference type="EMBL" id="QDQ12986.1"/>
    </source>
</evidence>
<dbReference type="EMBL" id="CP040916">
    <property type="protein sequence ID" value="QDQ12986.1"/>
    <property type="molecule type" value="Genomic_DNA"/>
</dbReference>
<dbReference type="InterPro" id="IPR015422">
    <property type="entry name" value="PyrdxlP-dep_Trfase_small"/>
</dbReference>
<evidence type="ECO:0000256" key="3">
    <source>
        <dbReference type="ARBA" id="ARBA00011738"/>
    </source>
</evidence>
<accession>A0A516RBE5</accession>
<dbReference type="Proteomes" id="UP000316806">
    <property type="component" value="Chromosome"/>
</dbReference>
<dbReference type="PANTHER" id="PTHR42790">
    <property type="entry name" value="AMINOTRANSFERASE"/>
    <property type="match status" value="1"/>
</dbReference>
<organism evidence="8 9">
    <name type="scientific">Streptomyces spectabilis</name>
    <dbReference type="NCBI Taxonomy" id="68270"/>
    <lineage>
        <taxon>Bacteria</taxon>
        <taxon>Bacillati</taxon>
        <taxon>Actinomycetota</taxon>
        <taxon>Actinomycetes</taxon>
        <taxon>Kitasatosporales</taxon>
        <taxon>Streptomycetaceae</taxon>
        <taxon>Streptomyces</taxon>
    </lineage>
</organism>
<evidence type="ECO:0000256" key="2">
    <source>
        <dbReference type="ARBA" id="ARBA00007441"/>
    </source>
</evidence>
<evidence type="ECO:0000259" key="7">
    <source>
        <dbReference type="Pfam" id="PF00155"/>
    </source>
</evidence>
<keyword evidence="6" id="KW-0663">Pyridoxal phosphate</keyword>
<dbReference type="CDD" id="cd00609">
    <property type="entry name" value="AAT_like"/>
    <property type="match status" value="1"/>
</dbReference>
<evidence type="ECO:0000256" key="4">
    <source>
        <dbReference type="ARBA" id="ARBA00022576"/>
    </source>
</evidence>
<name>A0A516RBE5_STRST</name>
<evidence type="ECO:0000256" key="6">
    <source>
        <dbReference type="ARBA" id="ARBA00022898"/>
    </source>
</evidence>
<proteinExistence type="inferred from homology"/>
<dbReference type="GO" id="GO:0030170">
    <property type="term" value="F:pyridoxal phosphate binding"/>
    <property type="evidence" value="ECO:0007669"/>
    <property type="project" value="InterPro"/>
</dbReference>
<dbReference type="Pfam" id="PF00155">
    <property type="entry name" value="Aminotran_1_2"/>
    <property type="match status" value="1"/>
</dbReference>
<evidence type="ECO:0000256" key="1">
    <source>
        <dbReference type="ARBA" id="ARBA00001933"/>
    </source>
</evidence>
<comment type="similarity">
    <text evidence="2">Belongs to the class-I pyridoxal-phosphate-dependent aminotransferase family.</text>
</comment>
<gene>
    <name evidence="8" type="ORF">FH965_22455</name>
</gene>
<comment type="cofactor">
    <cofactor evidence="1">
        <name>pyridoxal 5'-phosphate</name>
        <dbReference type="ChEBI" id="CHEBI:597326"/>
    </cofactor>
</comment>
<dbReference type="RefSeq" id="WP_144320301.1">
    <property type="nucleotide sequence ID" value="NZ_CP040916.1"/>
</dbReference>
<dbReference type="AlphaFoldDB" id="A0A516RBE5"/>
<sequence>MTATAPAPAPSTAPVPAFAARAAAVGGSPVRDILAVTARPEVINFAGGLPAPEFFDSEGFAAAYQAVLTEQPGQALQYSTTEGEPVLRARIAGRYTERGLVTDADDILVTSGSQQALSLLATALVEPGDTVLVENPCYLAALQVFAFTGARVVAVPGDEQGIDPGALESLIAEHRPKLLYTVPTFQNPTGRTMPTERRAAVAAVAARCGLWLVEDDPYGELRFEGERAPWIAAHPGAEDRTALLGSFSKVMAPGLRLGWLRAPAALRRACAIAKQGADLHTPTVNQLAAAWYLERYDLDAHVARVAGVYGERRDAMLAGLAAALPEGSAWNRPEGGMFLWVRLPSGYDATERLRDVVAHDVAYVPGAPFYAGAPDPATLRLCFVTQTPDEIAEGLRRLRLGLA</sequence>
<dbReference type="InterPro" id="IPR050859">
    <property type="entry name" value="Class-I_PLP-dep_aminotransf"/>
</dbReference>
<dbReference type="SUPFAM" id="SSF53383">
    <property type="entry name" value="PLP-dependent transferases"/>
    <property type="match status" value="1"/>
</dbReference>
<protein>
    <submittedName>
        <fullName evidence="8">PLP-dependent aminotransferase family protein</fullName>
    </submittedName>
</protein>
<dbReference type="PANTHER" id="PTHR42790:SF19">
    <property type="entry name" value="KYNURENINE_ALPHA-AMINOADIPATE AMINOTRANSFERASE, MITOCHONDRIAL"/>
    <property type="match status" value="1"/>
</dbReference>